<dbReference type="AlphaFoldDB" id="A0A397QFC7"/>
<name>A0A397QFC7_9HYPH</name>
<dbReference type="InterPro" id="IPR018964">
    <property type="entry name" value="Phage_phiJL001_Gp84_C"/>
</dbReference>
<dbReference type="RefSeq" id="WP_119061519.1">
    <property type="nucleotide sequence ID" value="NZ_QXDF01000001.1"/>
</dbReference>
<accession>A0A397QFC7</accession>
<sequence>MRDIPDGLQSHLDTGATTLCWCWRLTRTDGVQLGFTDHDRDLSFDGTTFEADSGFTASEIASSVGLSVDNLEAEGALQSGHLNEADLAKGLYDNAVVEVWRVNWADVSERVLVRKGNLGEVSIQDGAFVAEIRGLAHLLNQTQGRVYQRQCDADLGDARCGVDLDSATYKGAGTVASTLTGARFTASGLDSFDGGWFTRGFLTWDSGNNAGQKMEVKLHTNTGGTVTIGLWQTPAGGIAIGDSFTIRAGCDKQFTTCRDKFSNVANFRGFPHIPGNNFVVRTPDPGDPENDGGSMN</sequence>
<reference evidence="2 3" key="1">
    <citation type="submission" date="2018-08" db="EMBL/GenBank/DDBJ databases">
        <title>Genomic Encyclopedia of Archaeal and Bacterial Type Strains, Phase II (KMG-II): from individual species to whole genera.</title>
        <authorList>
            <person name="Goeker M."/>
        </authorList>
    </citation>
    <scope>NUCLEOTIDE SEQUENCE [LARGE SCALE GENOMIC DNA]</scope>
    <source>
        <strain evidence="2 3">DSM 5002</strain>
    </source>
</reference>
<gene>
    <name evidence="2" type="ORF">BXY53_1864</name>
</gene>
<protein>
    <submittedName>
        <fullName evidence="2">Putative phage protein (TIGR02218 family)</fullName>
    </submittedName>
</protein>
<dbReference type="Pfam" id="PF09931">
    <property type="entry name" value="Phage_phiJL001_Gp84_N"/>
    <property type="match status" value="1"/>
</dbReference>
<keyword evidence="3" id="KW-1185">Reference proteome</keyword>
<dbReference type="OrthoDB" id="1633386at2"/>
<evidence type="ECO:0000313" key="2">
    <source>
        <dbReference type="EMBL" id="RIA56754.1"/>
    </source>
</evidence>
<dbReference type="InterPro" id="IPR011928">
    <property type="entry name" value="Phage_phiJL001_Gp84"/>
</dbReference>
<dbReference type="Pfam" id="PF09356">
    <property type="entry name" value="Phage_BR0599"/>
    <property type="match status" value="1"/>
</dbReference>
<proteinExistence type="predicted"/>
<dbReference type="EMBL" id="QXDF01000001">
    <property type="protein sequence ID" value="RIA56754.1"/>
    <property type="molecule type" value="Genomic_DNA"/>
</dbReference>
<comment type="caution">
    <text evidence="2">The sequence shown here is derived from an EMBL/GenBank/DDBJ whole genome shotgun (WGS) entry which is preliminary data.</text>
</comment>
<evidence type="ECO:0000259" key="1">
    <source>
        <dbReference type="Pfam" id="PF09356"/>
    </source>
</evidence>
<feature type="domain" description="Bacteriophage phiJL001 Gp84 C-terminal" evidence="1">
    <location>
        <begin position="195"/>
        <end position="276"/>
    </location>
</feature>
<evidence type="ECO:0000313" key="3">
    <source>
        <dbReference type="Proteomes" id="UP000266273"/>
    </source>
</evidence>
<organism evidence="2 3">
    <name type="scientific">Dichotomicrobium thermohalophilum</name>
    <dbReference type="NCBI Taxonomy" id="933063"/>
    <lineage>
        <taxon>Bacteria</taxon>
        <taxon>Pseudomonadati</taxon>
        <taxon>Pseudomonadota</taxon>
        <taxon>Alphaproteobacteria</taxon>
        <taxon>Hyphomicrobiales</taxon>
        <taxon>Hyphomicrobiaceae</taxon>
        <taxon>Dichotomicrobium</taxon>
    </lineage>
</organism>
<dbReference type="Proteomes" id="UP000266273">
    <property type="component" value="Unassembled WGS sequence"/>
</dbReference>
<dbReference type="NCBIfam" id="TIGR02218">
    <property type="entry name" value="phg_TIGR02218"/>
    <property type="match status" value="1"/>
</dbReference>